<feature type="compositionally biased region" description="Pro residues" evidence="1">
    <location>
        <begin position="451"/>
        <end position="465"/>
    </location>
</feature>
<feature type="compositionally biased region" description="Basic and acidic residues" evidence="1">
    <location>
        <begin position="74"/>
        <end position="93"/>
    </location>
</feature>
<feature type="compositionally biased region" description="Low complexity" evidence="1">
    <location>
        <begin position="477"/>
        <end position="490"/>
    </location>
</feature>
<protein>
    <submittedName>
        <fullName evidence="2">Uncharacterized protein</fullName>
    </submittedName>
</protein>
<proteinExistence type="predicted"/>
<name>A0A194W2L7_CYTMA</name>
<reference evidence="2" key="1">
    <citation type="submission" date="2014-12" db="EMBL/GenBank/DDBJ databases">
        <title>Genome Sequence of Valsa Canker Pathogens Uncovers a Specific Adaption of Colonization on Woody Bark.</title>
        <authorList>
            <person name="Yin Z."/>
            <person name="Liu H."/>
            <person name="Gao X."/>
            <person name="Li Z."/>
            <person name="Song N."/>
            <person name="Ke X."/>
            <person name="Dai Q."/>
            <person name="Wu Y."/>
            <person name="Sun Y."/>
            <person name="Xu J.-R."/>
            <person name="Kang Z.K."/>
            <person name="Wang L."/>
            <person name="Huang L."/>
        </authorList>
    </citation>
    <scope>NUCLEOTIDE SEQUENCE [LARGE SCALE GENOMIC DNA]</scope>
    <source>
        <strain evidence="2">03-8</strain>
    </source>
</reference>
<evidence type="ECO:0000313" key="3">
    <source>
        <dbReference type="Proteomes" id="UP000078559"/>
    </source>
</evidence>
<dbReference type="Proteomes" id="UP000078559">
    <property type="component" value="Chromosome 6"/>
</dbReference>
<dbReference type="OrthoDB" id="3941134at2759"/>
<dbReference type="AlphaFoldDB" id="A0A194W2L7"/>
<evidence type="ECO:0000256" key="1">
    <source>
        <dbReference type="SAM" id="MobiDB-lite"/>
    </source>
</evidence>
<dbReference type="EMBL" id="CM003103">
    <property type="protein sequence ID" value="KUI70771.1"/>
    <property type="molecule type" value="Genomic_DNA"/>
</dbReference>
<feature type="compositionally biased region" description="Low complexity" evidence="1">
    <location>
        <begin position="557"/>
        <end position="568"/>
    </location>
</feature>
<organism evidence="2 3">
    <name type="scientific">Cytospora mali</name>
    <name type="common">Apple Valsa canker fungus</name>
    <name type="synonym">Valsa mali</name>
    <dbReference type="NCBI Taxonomy" id="578113"/>
    <lineage>
        <taxon>Eukaryota</taxon>
        <taxon>Fungi</taxon>
        <taxon>Dikarya</taxon>
        <taxon>Ascomycota</taxon>
        <taxon>Pezizomycotina</taxon>
        <taxon>Sordariomycetes</taxon>
        <taxon>Sordariomycetidae</taxon>
        <taxon>Diaporthales</taxon>
        <taxon>Cytosporaceae</taxon>
        <taxon>Cytospora</taxon>
    </lineage>
</organism>
<gene>
    <name evidence="2" type="ORF">VM1G_06370</name>
</gene>
<feature type="region of interest" description="Disordered" evidence="1">
    <location>
        <begin position="410"/>
        <end position="571"/>
    </location>
</feature>
<feature type="compositionally biased region" description="Low complexity" evidence="1">
    <location>
        <begin position="440"/>
        <end position="450"/>
    </location>
</feature>
<feature type="region of interest" description="Disordered" evidence="1">
    <location>
        <begin position="20"/>
        <end position="259"/>
    </location>
</feature>
<keyword evidence="3" id="KW-1185">Reference proteome</keyword>
<feature type="compositionally biased region" description="Low complexity" evidence="1">
    <location>
        <begin position="210"/>
        <end position="240"/>
    </location>
</feature>
<sequence length="809" mass="88064">MEAQKRLSLPVPALVSAEQAAFSTLDRHEEEEEEEKAEGGEHLATASEDGLHPMTDVQGETKAPSAAHLPGLDQRQDDKPDAQVEEVAVEKEVFNGNHPKSPSHSRHSSCSDQSRRDERPDSPITSMDEESKDRPQVQRRPSAKVQELVNTLDVLEKKHGDALTVPNVTGGRRRSLSQGAISIRSARSDYASDFGDFEDAQSLNSDPTSRRPSISGSPRPPSSRAGRTRSLSRSSLRGAGISKAASPPAIPEERENNRFHQLRDKFGPLSFTPDLESIDKLFDGAKLDAEQPSAKDYSLDYIDGVINDSFTSISERKTWWRISRHGTMRKHDSGDDDNYRRITWASSKTREETNQIVRRWMEQDSYSGGRPSFGDAASVKGGAFNWNSRAEPLSMDQVFGKRKTTQYLKAATNSVPRPLSLQPEPRAYSHSRNLSTGVKSLPPRSPALNSLPPPSPLSIPGPPMSPAFGWSTATNGSASETPASSRPPSRTVRRSIEVTSVNSANSRSIAPSINDPESRNSLQLAPPPVPPSVSPDRSNDPVPKVEEDDDDEWGEMVVSPPSTSRPVSGFFDGGVSRSLGNLLADKPASSPPPTTDTSVTLDAVSSKLQLGQTTAKVEAAQAPPPAPAAHIWDFSAFETAPQGPATPRSPWALKDCVSDVCIPAVEASYTYNTHCAIENLLGGIFPGPTITYSRSPNHAVENILHGIIPTSTTTQSYRPAPTSTCIEDVYQLDRFEWPFETKFPSSSTDVQTPHLSRTFNTLPPTATITQHGPAITTSKSLDPEGILATTYESSHRITVEEREPCANWR</sequence>
<feature type="compositionally biased region" description="Polar residues" evidence="1">
    <location>
        <begin position="497"/>
        <end position="511"/>
    </location>
</feature>
<evidence type="ECO:0000313" key="2">
    <source>
        <dbReference type="EMBL" id="KUI70771.1"/>
    </source>
</evidence>
<accession>A0A194W2L7</accession>